<reference evidence="8 9" key="1">
    <citation type="submission" date="2023-04" db="EMBL/GenBank/DDBJ databases">
        <title>Genome of Basidiobolus ranarum AG-B5.</title>
        <authorList>
            <person name="Stajich J.E."/>
            <person name="Carter-House D."/>
            <person name="Gryganskyi A."/>
        </authorList>
    </citation>
    <scope>NUCLEOTIDE SEQUENCE [LARGE SCALE GENOMIC DNA]</scope>
    <source>
        <strain evidence="8 9">AG-B5</strain>
    </source>
</reference>
<evidence type="ECO:0000259" key="6">
    <source>
        <dbReference type="Pfam" id="PF01648"/>
    </source>
</evidence>
<keyword evidence="9" id="KW-1185">Reference proteome</keyword>
<dbReference type="SUPFAM" id="SSF56214">
    <property type="entry name" value="4'-phosphopantetheinyl transferase"/>
    <property type="match status" value="2"/>
</dbReference>
<evidence type="ECO:0000256" key="3">
    <source>
        <dbReference type="ARBA" id="ARBA00022679"/>
    </source>
</evidence>
<dbReference type="PANTHER" id="PTHR12215">
    <property type="entry name" value="PHOSPHOPANTETHEINE TRANSFERASE"/>
    <property type="match status" value="1"/>
</dbReference>
<dbReference type="InterPro" id="IPR004568">
    <property type="entry name" value="Ppantetheine-prot_Trfase_dom"/>
</dbReference>
<dbReference type="InterPro" id="IPR055066">
    <property type="entry name" value="AASDHPPT_N"/>
</dbReference>
<keyword evidence="5" id="KW-0460">Magnesium</keyword>
<evidence type="ECO:0000256" key="2">
    <source>
        <dbReference type="ARBA" id="ARBA00013172"/>
    </source>
</evidence>
<comment type="caution">
    <text evidence="8">The sequence shown here is derived from an EMBL/GenBank/DDBJ whole genome shotgun (WGS) entry which is preliminary data.</text>
</comment>
<evidence type="ECO:0000259" key="7">
    <source>
        <dbReference type="Pfam" id="PF22624"/>
    </source>
</evidence>
<dbReference type="NCBIfam" id="TIGR00556">
    <property type="entry name" value="pantethn_trn"/>
    <property type="match status" value="1"/>
</dbReference>
<evidence type="ECO:0000313" key="9">
    <source>
        <dbReference type="Proteomes" id="UP001479436"/>
    </source>
</evidence>
<organism evidence="8 9">
    <name type="scientific">Basidiobolus ranarum</name>
    <dbReference type="NCBI Taxonomy" id="34480"/>
    <lineage>
        <taxon>Eukaryota</taxon>
        <taxon>Fungi</taxon>
        <taxon>Fungi incertae sedis</taxon>
        <taxon>Zoopagomycota</taxon>
        <taxon>Entomophthoromycotina</taxon>
        <taxon>Basidiobolomycetes</taxon>
        <taxon>Basidiobolales</taxon>
        <taxon>Basidiobolaceae</taxon>
        <taxon>Basidiobolus</taxon>
    </lineage>
</organism>
<comment type="cofactor">
    <cofactor evidence="1">
        <name>Mg(2+)</name>
        <dbReference type="ChEBI" id="CHEBI:18420"/>
    </cofactor>
</comment>
<dbReference type="InterPro" id="IPR050559">
    <property type="entry name" value="P-Pant_transferase_sf"/>
</dbReference>
<feature type="domain" description="4'-phosphopantetheinyl transferase" evidence="6">
    <location>
        <begin position="127"/>
        <end position="243"/>
    </location>
</feature>
<dbReference type="EC" id="2.7.8.7" evidence="2"/>
<dbReference type="InterPro" id="IPR008278">
    <property type="entry name" value="4-PPantetheinyl_Trfase_dom"/>
</dbReference>
<keyword evidence="3" id="KW-0808">Transferase</keyword>
<dbReference type="Pfam" id="PF22624">
    <property type="entry name" value="AASDHPPT_N"/>
    <property type="match status" value="1"/>
</dbReference>
<dbReference type="Pfam" id="PF01648">
    <property type="entry name" value="ACPS"/>
    <property type="match status" value="1"/>
</dbReference>
<evidence type="ECO:0000313" key="8">
    <source>
        <dbReference type="EMBL" id="KAK9709323.1"/>
    </source>
</evidence>
<protein>
    <recommendedName>
        <fullName evidence="2">holo-[acyl-carrier-protein] synthase</fullName>
        <ecNumber evidence="2">2.7.8.7</ecNumber>
    </recommendedName>
</protein>
<dbReference type="Proteomes" id="UP001479436">
    <property type="component" value="Unassembled WGS sequence"/>
</dbReference>
<name>A0ABR2VXK7_9FUNG</name>
<feature type="domain" description="4'-phosphopantetheinyl transferase N-terminal" evidence="7">
    <location>
        <begin position="24"/>
        <end position="123"/>
    </location>
</feature>
<dbReference type="PANTHER" id="PTHR12215:SF10">
    <property type="entry name" value="L-AMINOADIPATE-SEMIALDEHYDE DEHYDROGENASE-PHOSPHOPANTETHEINYL TRANSFERASE"/>
    <property type="match status" value="1"/>
</dbReference>
<evidence type="ECO:0000256" key="1">
    <source>
        <dbReference type="ARBA" id="ARBA00001946"/>
    </source>
</evidence>
<dbReference type="Gene3D" id="3.90.470.20">
    <property type="entry name" value="4'-phosphopantetheinyl transferase domain"/>
    <property type="match status" value="2"/>
</dbReference>
<dbReference type="InterPro" id="IPR037143">
    <property type="entry name" value="4-PPantetheinyl_Trfase_dom_sf"/>
</dbReference>
<accession>A0ABR2VXK7</accession>
<evidence type="ECO:0000256" key="4">
    <source>
        <dbReference type="ARBA" id="ARBA00022723"/>
    </source>
</evidence>
<gene>
    <name evidence="8" type="ORF">K7432_009101</name>
</gene>
<dbReference type="EMBL" id="JASJQH010007416">
    <property type="protein sequence ID" value="KAK9709323.1"/>
    <property type="molecule type" value="Genomic_DNA"/>
</dbReference>
<evidence type="ECO:0000256" key="5">
    <source>
        <dbReference type="ARBA" id="ARBA00022842"/>
    </source>
</evidence>
<sequence>MSLKVPIVTSNTKGLIARWAVNASKWEPSEEEFERCLKKVQPEEEERIRKFYFRNDAKLALLGRLLQRRFVQTYFNVEWDDVVLARTPEGRPVLKTPSPVLPSGLKVDFNISHHGEWVVFIAAVDYAVGVDVVEVKPPKESLDQFFEAFEDLFSEFEWKNIQCSDSVEGKLVQFFRHWSLKESFVKAVGSGLSFDLKRVEFNQSHEGEWKTNINSKVKIDQREQNNWRFEQTALDDNHWVSVCFGYPNSTAVVPLADESTLEFDILQPSQLHP</sequence>
<proteinExistence type="predicted"/>
<keyword evidence="4" id="KW-0479">Metal-binding</keyword>